<evidence type="ECO:0000313" key="1">
    <source>
        <dbReference type="EMBL" id="EAZ06339.1"/>
    </source>
</evidence>
<name>A2YTC8_ORYSI</name>
<protein>
    <submittedName>
        <fullName evidence="1">Uncharacterized protein</fullName>
    </submittedName>
</protein>
<dbReference type="HOGENOM" id="CLU_1512993_0_0_1"/>
<sequence length="178" mass="19204">MVTPAPPGVGTSLLVIASEMKHVSDYVARFFLWHDGGPKWRREFDLWSAAEEAEWTVVRHKKSPSKQALSNPSRKQIPSHGKALVPVKSVFDRLSSALPVISTVVKNKKVVNVDKPMIPPKTFPVIAGGDKESKVVFHGALTAGFSGISKSGAVGDKGKCIIDDPLKAPISRTDILKG</sequence>
<proteinExistence type="predicted"/>
<dbReference type="Proteomes" id="UP000007015">
    <property type="component" value="Chromosome 8"/>
</dbReference>
<keyword evidence="2" id="KW-1185">Reference proteome</keyword>
<evidence type="ECO:0000313" key="2">
    <source>
        <dbReference type="Proteomes" id="UP000007015"/>
    </source>
</evidence>
<dbReference type="AlphaFoldDB" id="A2YTC8"/>
<dbReference type="Gramene" id="BGIOSGA027294-TA">
    <property type="protein sequence ID" value="BGIOSGA027294-PA"/>
    <property type="gene ID" value="BGIOSGA027294"/>
</dbReference>
<dbReference type="EMBL" id="CM000133">
    <property type="protein sequence ID" value="EAZ06339.1"/>
    <property type="molecule type" value="Genomic_DNA"/>
</dbReference>
<gene>
    <name evidence="1" type="ORF">OsI_28571</name>
</gene>
<organism evidence="1 2">
    <name type="scientific">Oryza sativa subsp. indica</name>
    <name type="common">Rice</name>
    <dbReference type="NCBI Taxonomy" id="39946"/>
    <lineage>
        <taxon>Eukaryota</taxon>
        <taxon>Viridiplantae</taxon>
        <taxon>Streptophyta</taxon>
        <taxon>Embryophyta</taxon>
        <taxon>Tracheophyta</taxon>
        <taxon>Spermatophyta</taxon>
        <taxon>Magnoliopsida</taxon>
        <taxon>Liliopsida</taxon>
        <taxon>Poales</taxon>
        <taxon>Poaceae</taxon>
        <taxon>BOP clade</taxon>
        <taxon>Oryzoideae</taxon>
        <taxon>Oryzeae</taxon>
        <taxon>Oryzinae</taxon>
        <taxon>Oryza</taxon>
        <taxon>Oryza sativa</taxon>
    </lineage>
</organism>
<accession>A2YTC8</accession>
<reference evidence="1 2" key="1">
    <citation type="journal article" date="2005" name="PLoS Biol.">
        <title>The genomes of Oryza sativa: a history of duplications.</title>
        <authorList>
            <person name="Yu J."/>
            <person name="Wang J."/>
            <person name="Lin W."/>
            <person name="Li S."/>
            <person name="Li H."/>
            <person name="Zhou J."/>
            <person name="Ni P."/>
            <person name="Dong W."/>
            <person name="Hu S."/>
            <person name="Zeng C."/>
            <person name="Zhang J."/>
            <person name="Zhang Y."/>
            <person name="Li R."/>
            <person name="Xu Z."/>
            <person name="Li S."/>
            <person name="Li X."/>
            <person name="Zheng H."/>
            <person name="Cong L."/>
            <person name="Lin L."/>
            <person name="Yin J."/>
            <person name="Geng J."/>
            <person name="Li G."/>
            <person name="Shi J."/>
            <person name="Liu J."/>
            <person name="Lv H."/>
            <person name="Li J."/>
            <person name="Wang J."/>
            <person name="Deng Y."/>
            <person name="Ran L."/>
            <person name="Shi X."/>
            <person name="Wang X."/>
            <person name="Wu Q."/>
            <person name="Li C."/>
            <person name="Ren X."/>
            <person name="Wang J."/>
            <person name="Wang X."/>
            <person name="Li D."/>
            <person name="Liu D."/>
            <person name="Zhang X."/>
            <person name="Ji Z."/>
            <person name="Zhao W."/>
            <person name="Sun Y."/>
            <person name="Zhang Z."/>
            <person name="Bao J."/>
            <person name="Han Y."/>
            <person name="Dong L."/>
            <person name="Ji J."/>
            <person name="Chen P."/>
            <person name="Wu S."/>
            <person name="Liu J."/>
            <person name="Xiao Y."/>
            <person name="Bu D."/>
            <person name="Tan J."/>
            <person name="Yang L."/>
            <person name="Ye C."/>
            <person name="Zhang J."/>
            <person name="Xu J."/>
            <person name="Zhou Y."/>
            <person name="Yu Y."/>
            <person name="Zhang B."/>
            <person name="Zhuang S."/>
            <person name="Wei H."/>
            <person name="Liu B."/>
            <person name="Lei M."/>
            <person name="Yu H."/>
            <person name="Li Y."/>
            <person name="Xu H."/>
            <person name="Wei S."/>
            <person name="He X."/>
            <person name="Fang L."/>
            <person name="Zhang Z."/>
            <person name="Zhang Y."/>
            <person name="Huang X."/>
            <person name="Su Z."/>
            <person name="Tong W."/>
            <person name="Li J."/>
            <person name="Tong Z."/>
            <person name="Li S."/>
            <person name="Ye J."/>
            <person name="Wang L."/>
            <person name="Fang L."/>
            <person name="Lei T."/>
            <person name="Chen C."/>
            <person name="Chen H."/>
            <person name="Xu Z."/>
            <person name="Li H."/>
            <person name="Huang H."/>
            <person name="Zhang F."/>
            <person name="Xu H."/>
            <person name="Li N."/>
            <person name="Zhao C."/>
            <person name="Li S."/>
            <person name="Dong L."/>
            <person name="Huang Y."/>
            <person name="Li L."/>
            <person name="Xi Y."/>
            <person name="Qi Q."/>
            <person name="Li W."/>
            <person name="Zhang B."/>
            <person name="Hu W."/>
            <person name="Zhang Y."/>
            <person name="Tian X."/>
            <person name="Jiao Y."/>
            <person name="Liang X."/>
            <person name="Jin J."/>
            <person name="Gao L."/>
            <person name="Zheng W."/>
            <person name="Hao B."/>
            <person name="Liu S."/>
            <person name="Wang W."/>
            <person name="Yuan L."/>
            <person name="Cao M."/>
            <person name="McDermott J."/>
            <person name="Samudrala R."/>
            <person name="Wang J."/>
            <person name="Wong G.K."/>
            <person name="Yang H."/>
        </authorList>
    </citation>
    <scope>NUCLEOTIDE SEQUENCE [LARGE SCALE GENOMIC DNA]</scope>
    <source>
        <strain evidence="2">cv. 93-11</strain>
    </source>
</reference>